<organism evidence="1 2">
    <name type="scientific">Stylosanthes scabra</name>
    <dbReference type="NCBI Taxonomy" id="79078"/>
    <lineage>
        <taxon>Eukaryota</taxon>
        <taxon>Viridiplantae</taxon>
        <taxon>Streptophyta</taxon>
        <taxon>Embryophyta</taxon>
        <taxon>Tracheophyta</taxon>
        <taxon>Spermatophyta</taxon>
        <taxon>Magnoliopsida</taxon>
        <taxon>eudicotyledons</taxon>
        <taxon>Gunneridae</taxon>
        <taxon>Pentapetalae</taxon>
        <taxon>rosids</taxon>
        <taxon>fabids</taxon>
        <taxon>Fabales</taxon>
        <taxon>Fabaceae</taxon>
        <taxon>Papilionoideae</taxon>
        <taxon>50 kb inversion clade</taxon>
        <taxon>dalbergioids sensu lato</taxon>
        <taxon>Dalbergieae</taxon>
        <taxon>Pterocarpus clade</taxon>
        <taxon>Stylosanthes</taxon>
    </lineage>
</organism>
<evidence type="ECO:0000313" key="1">
    <source>
        <dbReference type="EMBL" id="MED6223365.1"/>
    </source>
</evidence>
<evidence type="ECO:0000313" key="2">
    <source>
        <dbReference type="Proteomes" id="UP001341840"/>
    </source>
</evidence>
<name>A0ABU6ZN18_9FABA</name>
<comment type="caution">
    <text evidence="1">The sequence shown here is derived from an EMBL/GenBank/DDBJ whole genome shotgun (WGS) entry which is preliminary data.</text>
</comment>
<gene>
    <name evidence="1" type="ORF">PIB30_073351</name>
</gene>
<dbReference type="EMBL" id="JASCZI010272748">
    <property type="protein sequence ID" value="MED6223365.1"/>
    <property type="molecule type" value="Genomic_DNA"/>
</dbReference>
<keyword evidence="2" id="KW-1185">Reference proteome</keyword>
<accession>A0ABU6ZN18</accession>
<dbReference type="Proteomes" id="UP001341840">
    <property type="component" value="Unassembled WGS sequence"/>
</dbReference>
<protein>
    <submittedName>
        <fullName evidence="1">Uncharacterized protein</fullName>
    </submittedName>
</protein>
<reference evidence="1 2" key="1">
    <citation type="journal article" date="2023" name="Plants (Basel)">
        <title>Bridging the Gap: Combining Genomics and Transcriptomics Approaches to Understand Stylosanthes scabra, an Orphan Legume from the Brazilian Caatinga.</title>
        <authorList>
            <person name="Ferreira-Neto J.R.C."/>
            <person name="da Silva M.D."/>
            <person name="Binneck E."/>
            <person name="de Melo N.F."/>
            <person name="da Silva R.H."/>
            <person name="de Melo A.L.T.M."/>
            <person name="Pandolfi V."/>
            <person name="Bustamante F.O."/>
            <person name="Brasileiro-Vidal A.C."/>
            <person name="Benko-Iseppon A.M."/>
        </authorList>
    </citation>
    <scope>NUCLEOTIDE SEQUENCE [LARGE SCALE GENOMIC DNA]</scope>
    <source>
        <tissue evidence="1">Leaves</tissue>
    </source>
</reference>
<proteinExistence type="predicted"/>
<sequence length="105" mass="10928">MILAEIACLRGVLQFLEGLAGIDCWNSAEILDKAAGSAGITAALVPLHCLLQLEASAHLHHHHLAAVGVHSLIVLGKLKFSFPYSPCAITAMLSAIMSSALTSSP</sequence>